<sequence length="61" mass="7000">MYQKKGKTQTLLWQSPKPRKNKWFSSGQPNNDNSKSDHLANRVLYDGTAEVGGSRSRHIVR</sequence>
<evidence type="ECO:0008006" key="4">
    <source>
        <dbReference type="Google" id="ProtNLM"/>
    </source>
</evidence>
<evidence type="ECO:0000256" key="1">
    <source>
        <dbReference type="SAM" id="MobiDB-lite"/>
    </source>
</evidence>
<dbReference type="Proteomes" id="UP001054252">
    <property type="component" value="Unassembled WGS sequence"/>
</dbReference>
<dbReference type="AlphaFoldDB" id="A0AAV5LE91"/>
<gene>
    <name evidence="2" type="ORF">SLEP1_g43813</name>
</gene>
<reference evidence="2 3" key="1">
    <citation type="journal article" date="2021" name="Commun. Biol.">
        <title>The genome of Shorea leprosula (Dipterocarpaceae) highlights the ecological relevance of drought in aseasonal tropical rainforests.</title>
        <authorList>
            <person name="Ng K.K.S."/>
            <person name="Kobayashi M.J."/>
            <person name="Fawcett J.A."/>
            <person name="Hatakeyama M."/>
            <person name="Paape T."/>
            <person name="Ng C.H."/>
            <person name="Ang C.C."/>
            <person name="Tnah L.H."/>
            <person name="Lee C.T."/>
            <person name="Nishiyama T."/>
            <person name="Sese J."/>
            <person name="O'Brien M.J."/>
            <person name="Copetti D."/>
            <person name="Mohd Noor M.I."/>
            <person name="Ong R.C."/>
            <person name="Putra M."/>
            <person name="Sireger I.Z."/>
            <person name="Indrioko S."/>
            <person name="Kosugi Y."/>
            <person name="Izuno A."/>
            <person name="Isagi Y."/>
            <person name="Lee S.L."/>
            <person name="Shimizu K.K."/>
        </authorList>
    </citation>
    <scope>NUCLEOTIDE SEQUENCE [LARGE SCALE GENOMIC DNA]</scope>
    <source>
        <strain evidence="2">214</strain>
    </source>
</reference>
<name>A0AAV5LE91_9ROSI</name>
<evidence type="ECO:0000313" key="3">
    <source>
        <dbReference type="Proteomes" id="UP001054252"/>
    </source>
</evidence>
<proteinExistence type="predicted"/>
<evidence type="ECO:0000313" key="2">
    <source>
        <dbReference type="EMBL" id="GKV35563.1"/>
    </source>
</evidence>
<comment type="caution">
    <text evidence="2">The sequence shown here is derived from an EMBL/GenBank/DDBJ whole genome shotgun (WGS) entry which is preliminary data.</text>
</comment>
<feature type="compositionally biased region" description="Polar residues" evidence="1">
    <location>
        <begin position="23"/>
        <end position="33"/>
    </location>
</feature>
<accession>A0AAV5LE91</accession>
<organism evidence="2 3">
    <name type="scientific">Rubroshorea leprosula</name>
    <dbReference type="NCBI Taxonomy" id="152421"/>
    <lineage>
        <taxon>Eukaryota</taxon>
        <taxon>Viridiplantae</taxon>
        <taxon>Streptophyta</taxon>
        <taxon>Embryophyta</taxon>
        <taxon>Tracheophyta</taxon>
        <taxon>Spermatophyta</taxon>
        <taxon>Magnoliopsida</taxon>
        <taxon>eudicotyledons</taxon>
        <taxon>Gunneridae</taxon>
        <taxon>Pentapetalae</taxon>
        <taxon>rosids</taxon>
        <taxon>malvids</taxon>
        <taxon>Malvales</taxon>
        <taxon>Dipterocarpaceae</taxon>
        <taxon>Rubroshorea</taxon>
    </lineage>
</organism>
<dbReference type="EMBL" id="BPVZ01000111">
    <property type="protein sequence ID" value="GKV35563.1"/>
    <property type="molecule type" value="Genomic_DNA"/>
</dbReference>
<keyword evidence="3" id="KW-1185">Reference proteome</keyword>
<protein>
    <recommendedName>
        <fullName evidence="4">Ribosomal protein L32</fullName>
    </recommendedName>
</protein>
<feature type="region of interest" description="Disordered" evidence="1">
    <location>
        <begin position="1"/>
        <end position="39"/>
    </location>
</feature>